<reference evidence="9 10" key="1">
    <citation type="submission" date="2017-12" db="EMBL/GenBank/DDBJ databases">
        <title>Sequencing, de novo assembly and annotation of complete genome of a new Thraustochytrid species, strain FCC1311.</title>
        <authorList>
            <person name="Sedici K."/>
            <person name="Godart F."/>
            <person name="Aiese Cigliano R."/>
            <person name="Sanseverino W."/>
            <person name="Barakat M."/>
            <person name="Ortet P."/>
            <person name="Marechal E."/>
            <person name="Cagnac O."/>
            <person name="Amato A."/>
        </authorList>
    </citation>
    <scope>NUCLEOTIDE SEQUENCE [LARGE SCALE GENOMIC DNA]</scope>
</reference>
<evidence type="ECO:0000256" key="1">
    <source>
        <dbReference type="ARBA" id="ARBA00004141"/>
    </source>
</evidence>
<dbReference type="SUPFAM" id="SSF82861">
    <property type="entry name" value="Mechanosensitive channel protein MscS (YggB), transmembrane region"/>
    <property type="match status" value="1"/>
</dbReference>
<comment type="caution">
    <text evidence="9">The sequence shown here is derived from an EMBL/GenBank/DDBJ whole genome shotgun (WGS) entry which is preliminary data.</text>
</comment>
<dbReference type="InterPro" id="IPR006685">
    <property type="entry name" value="MscS_channel_2nd"/>
</dbReference>
<proteinExistence type="inferred from homology"/>
<dbReference type="SUPFAM" id="SSF50182">
    <property type="entry name" value="Sm-like ribonucleoproteins"/>
    <property type="match status" value="1"/>
</dbReference>
<evidence type="ECO:0000256" key="5">
    <source>
        <dbReference type="ARBA" id="ARBA00023136"/>
    </source>
</evidence>
<evidence type="ECO:0000313" key="10">
    <source>
        <dbReference type="Proteomes" id="UP000241890"/>
    </source>
</evidence>
<feature type="transmembrane region" description="Helical" evidence="7">
    <location>
        <begin position="35"/>
        <end position="54"/>
    </location>
</feature>
<feature type="region of interest" description="Disordered" evidence="6">
    <location>
        <begin position="125"/>
        <end position="159"/>
    </location>
</feature>
<comment type="subcellular location">
    <subcellularLocation>
        <location evidence="1">Membrane</location>
        <topology evidence="1">Multi-pass membrane protein</topology>
    </subcellularLocation>
</comment>
<feature type="transmembrane region" description="Helical" evidence="7">
    <location>
        <begin position="390"/>
        <end position="409"/>
    </location>
</feature>
<keyword evidence="5 7" id="KW-0472">Membrane</keyword>
<evidence type="ECO:0000256" key="3">
    <source>
        <dbReference type="ARBA" id="ARBA00022692"/>
    </source>
</evidence>
<sequence>MRRRPALDLEEPASSGGAASPPSPRSPRERRHERLASLKTLGGLLCLGALLIVFPEARYVATGDREWLAGKETPILDTAIGPGRNLVLNYLRWILAVALLVYLDSIVENKIHEYAETTERNINERRSSSLFNLPSKDSTDDEDEDPLMNSESTPLGAGLDSMRRSRQMYMVDMFLVKILLVFFPSVQVQRLSLAQAVRTASLARAAGFDLGASPSTASTTDASREPSLEQHGVGGASGGAHAVGGGHSENATVRTPLPLRRFMSTTVEHGIGLITFHRGITRTNTPMTERLVSWCTLIVLVSLATLATLELGISTKQNILKILRAACVLRVFVPLSTAAAVIMEDLIARTGSQSILKDSWKILTSALQMCLWLVTGTSVLASLGFDMSSYVAGLGISSIAAAFAAQAALRDMIATASLLADHPFSMGDRVVFNGTEAIVRRIGFRSTHFVTTYNGETMVVPNGELISGKIFNRTKMRRRRVKNHLCVHYETSPRRMEIVRDLIERAFADAPQAEFVYAHLMELGPRGARFEYVFELPGNDNHVYKDAQHAINLALFRLFSENSIQLTLFQDETT</sequence>
<gene>
    <name evidence="9" type="ORF">FCC1311_103262</name>
</gene>
<keyword evidence="3 7" id="KW-0812">Transmembrane</keyword>
<evidence type="ECO:0000256" key="4">
    <source>
        <dbReference type="ARBA" id="ARBA00022989"/>
    </source>
</evidence>
<feature type="transmembrane region" description="Helical" evidence="7">
    <location>
        <begin position="291"/>
        <end position="311"/>
    </location>
</feature>
<dbReference type="PANTHER" id="PTHR30566:SF25">
    <property type="entry name" value="INNER MEMBRANE PROTEIN"/>
    <property type="match status" value="1"/>
</dbReference>
<feature type="region of interest" description="Disordered" evidence="6">
    <location>
        <begin position="1"/>
        <end position="30"/>
    </location>
</feature>
<comment type="similarity">
    <text evidence="2">Belongs to the MscS (TC 1.A.23) family.</text>
</comment>
<accession>A0A2R5GZB9</accession>
<evidence type="ECO:0000259" key="8">
    <source>
        <dbReference type="Pfam" id="PF00924"/>
    </source>
</evidence>
<feature type="transmembrane region" description="Helical" evidence="7">
    <location>
        <begin position="323"/>
        <end position="342"/>
    </location>
</feature>
<feature type="compositionally biased region" description="Gly residues" evidence="6">
    <location>
        <begin position="232"/>
        <end position="247"/>
    </location>
</feature>
<dbReference type="InterPro" id="IPR011014">
    <property type="entry name" value="MscS_channel_TM-2"/>
</dbReference>
<evidence type="ECO:0000256" key="2">
    <source>
        <dbReference type="ARBA" id="ARBA00008017"/>
    </source>
</evidence>
<dbReference type="Pfam" id="PF00924">
    <property type="entry name" value="MS_channel_2nd"/>
    <property type="match status" value="1"/>
</dbReference>
<keyword evidence="10" id="KW-1185">Reference proteome</keyword>
<evidence type="ECO:0000256" key="6">
    <source>
        <dbReference type="SAM" id="MobiDB-lite"/>
    </source>
</evidence>
<evidence type="ECO:0000313" key="9">
    <source>
        <dbReference type="EMBL" id="GBG34103.1"/>
    </source>
</evidence>
<name>A0A2R5GZB9_9STRA</name>
<dbReference type="Proteomes" id="UP000241890">
    <property type="component" value="Unassembled WGS sequence"/>
</dbReference>
<feature type="domain" description="Mechanosensitive ion channel MscS" evidence="8">
    <location>
        <begin position="409"/>
        <end position="474"/>
    </location>
</feature>
<protein>
    <submittedName>
        <fullName evidence="9">Small conductance mechanosensitive ion channel</fullName>
    </submittedName>
</protein>
<dbReference type="GO" id="GO:0055085">
    <property type="term" value="P:transmembrane transport"/>
    <property type="evidence" value="ECO:0007669"/>
    <property type="project" value="InterPro"/>
</dbReference>
<dbReference type="InParanoid" id="A0A2R5GZB9"/>
<dbReference type="Gene3D" id="1.10.287.1260">
    <property type="match status" value="1"/>
</dbReference>
<keyword evidence="4 7" id="KW-1133">Transmembrane helix</keyword>
<dbReference type="InterPro" id="IPR010920">
    <property type="entry name" value="LSM_dom_sf"/>
</dbReference>
<dbReference type="Gene3D" id="2.30.30.60">
    <property type="match status" value="1"/>
</dbReference>
<dbReference type="GO" id="GO:0016020">
    <property type="term" value="C:membrane"/>
    <property type="evidence" value="ECO:0007669"/>
    <property type="project" value="UniProtKB-SubCell"/>
</dbReference>
<dbReference type="AlphaFoldDB" id="A0A2R5GZB9"/>
<organism evidence="9 10">
    <name type="scientific">Hondaea fermentalgiana</name>
    <dbReference type="NCBI Taxonomy" id="2315210"/>
    <lineage>
        <taxon>Eukaryota</taxon>
        <taxon>Sar</taxon>
        <taxon>Stramenopiles</taxon>
        <taxon>Bigyra</taxon>
        <taxon>Labyrinthulomycetes</taxon>
        <taxon>Thraustochytrida</taxon>
        <taxon>Thraustochytriidae</taxon>
        <taxon>Hondaea</taxon>
    </lineage>
</organism>
<dbReference type="PANTHER" id="PTHR30566">
    <property type="entry name" value="YNAI-RELATED MECHANOSENSITIVE ION CHANNEL"/>
    <property type="match status" value="1"/>
</dbReference>
<dbReference type="EMBL" id="BEYU01000180">
    <property type="protein sequence ID" value="GBG34103.1"/>
    <property type="molecule type" value="Genomic_DNA"/>
</dbReference>
<feature type="region of interest" description="Disordered" evidence="6">
    <location>
        <begin position="213"/>
        <end position="252"/>
    </location>
</feature>
<dbReference type="InterPro" id="IPR023408">
    <property type="entry name" value="MscS_beta-dom_sf"/>
</dbReference>
<dbReference type="OrthoDB" id="544685at2759"/>
<feature type="transmembrane region" description="Helical" evidence="7">
    <location>
        <begin position="362"/>
        <end position="383"/>
    </location>
</feature>
<evidence type="ECO:0000256" key="7">
    <source>
        <dbReference type="SAM" id="Phobius"/>
    </source>
</evidence>